<gene>
    <name evidence="2" type="ORF">E3N88_37265</name>
</gene>
<feature type="region of interest" description="Disordered" evidence="1">
    <location>
        <begin position="235"/>
        <end position="294"/>
    </location>
</feature>
<dbReference type="Pfam" id="PF14223">
    <property type="entry name" value="Retrotran_gag_2"/>
    <property type="match status" value="1"/>
</dbReference>
<feature type="compositionally biased region" description="Polar residues" evidence="1">
    <location>
        <begin position="235"/>
        <end position="244"/>
    </location>
</feature>
<evidence type="ECO:0000313" key="2">
    <source>
        <dbReference type="EMBL" id="KAD3069385.1"/>
    </source>
</evidence>
<organism evidence="2 3">
    <name type="scientific">Mikania micrantha</name>
    <name type="common">bitter vine</name>
    <dbReference type="NCBI Taxonomy" id="192012"/>
    <lineage>
        <taxon>Eukaryota</taxon>
        <taxon>Viridiplantae</taxon>
        <taxon>Streptophyta</taxon>
        <taxon>Embryophyta</taxon>
        <taxon>Tracheophyta</taxon>
        <taxon>Spermatophyta</taxon>
        <taxon>Magnoliopsida</taxon>
        <taxon>eudicotyledons</taxon>
        <taxon>Gunneridae</taxon>
        <taxon>Pentapetalae</taxon>
        <taxon>asterids</taxon>
        <taxon>campanulids</taxon>
        <taxon>Asterales</taxon>
        <taxon>Asteraceae</taxon>
        <taxon>Asteroideae</taxon>
        <taxon>Heliantheae alliance</taxon>
        <taxon>Eupatorieae</taxon>
        <taxon>Mikania</taxon>
    </lineage>
</organism>
<comment type="caution">
    <text evidence="2">The sequence shown here is derived from an EMBL/GenBank/DDBJ whole genome shotgun (WGS) entry which is preliminary data.</text>
</comment>
<protein>
    <recommendedName>
        <fullName evidence="4">Retrotransposon Copia-like N-terminal domain-containing protein</fullName>
    </recommendedName>
</protein>
<dbReference type="OrthoDB" id="1097910at2759"/>
<dbReference type="Proteomes" id="UP000326396">
    <property type="component" value="Linkage Group LG7"/>
</dbReference>
<evidence type="ECO:0008006" key="4">
    <source>
        <dbReference type="Google" id="ProtNLM"/>
    </source>
</evidence>
<evidence type="ECO:0000313" key="3">
    <source>
        <dbReference type="Proteomes" id="UP000326396"/>
    </source>
</evidence>
<accession>A0A5N6M634</accession>
<evidence type="ECO:0000256" key="1">
    <source>
        <dbReference type="SAM" id="MobiDB-lite"/>
    </source>
</evidence>
<dbReference type="PANTHER" id="PTHR47481">
    <property type="match status" value="1"/>
</dbReference>
<keyword evidence="3" id="KW-1185">Reference proteome</keyword>
<proteinExistence type="predicted"/>
<sequence length="294" mass="32330">MASTRLHPALTVTNIKSHIPILLEKDSTHYSTWKTLFQVHCQAYEVIDHLSSKQPATPAPSSSDAAAAAKAEAAAIAAEHLWTRLDALVKQWIYATISQPLLRIIIQPGQTAHDAWTAVEKEFNDNQNTRAIFLGQEFANLSLDTFASMGDYCDHAKQLSDQLAAVGFPVDNRMLVLQVLTGLTEQYDSISNVLQNRDPLPSFSEVRSRLNQEELKKKRQVTRGSQSAAAALHTNTSTFSSQTPQPAPLPNSDRSQGRPRGGRGRGRGRQSNSQNRSTSQHSNTPAHPYIISSP</sequence>
<dbReference type="EMBL" id="SZYD01000017">
    <property type="protein sequence ID" value="KAD3069385.1"/>
    <property type="molecule type" value="Genomic_DNA"/>
</dbReference>
<dbReference type="PANTHER" id="PTHR47481:SF38">
    <property type="entry name" value="POU DOMAIN, CLASS 4, TRANSCRIPTION FACTOR 1-LIKE"/>
    <property type="match status" value="1"/>
</dbReference>
<reference evidence="2 3" key="1">
    <citation type="submission" date="2019-05" db="EMBL/GenBank/DDBJ databases">
        <title>Mikania micrantha, genome provides insights into the molecular mechanism of rapid growth.</title>
        <authorList>
            <person name="Liu B."/>
        </authorList>
    </citation>
    <scope>NUCLEOTIDE SEQUENCE [LARGE SCALE GENOMIC DNA]</scope>
    <source>
        <strain evidence="2">NLD-2019</strain>
        <tissue evidence="2">Leaf</tissue>
    </source>
</reference>
<feature type="compositionally biased region" description="Low complexity" evidence="1">
    <location>
        <begin position="269"/>
        <end position="283"/>
    </location>
</feature>
<name>A0A5N6M634_9ASTR</name>
<dbReference type="AlphaFoldDB" id="A0A5N6M634"/>